<dbReference type="EC" id="6.3.3.2" evidence="5"/>
<comment type="catalytic activity">
    <reaction evidence="5">
        <text>(6S)-5-formyl-5,6,7,8-tetrahydrofolate + ATP = (6R)-5,10-methenyltetrahydrofolate + ADP + phosphate</text>
        <dbReference type="Rhea" id="RHEA:10488"/>
        <dbReference type="ChEBI" id="CHEBI:30616"/>
        <dbReference type="ChEBI" id="CHEBI:43474"/>
        <dbReference type="ChEBI" id="CHEBI:57455"/>
        <dbReference type="ChEBI" id="CHEBI:57457"/>
        <dbReference type="ChEBI" id="CHEBI:456216"/>
        <dbReference type="EC" id="6.3.3.2"/>
    </reaction>
</comment>
<comment type="caution">
    <text evidence="6">The sequence shown here is derived from an EMBL/GenBank/DDBJ whole genome shotgun (WGS) entry which is preliminary data.</text>
</comment>
<dbReference type="OrthoDB" id="9801938at2"/>
<dbReference type="InterPro" id="IPR037171">
    <property type="entry name" value="NagB/RpiA_transferase-like"/>
</dbReference>
<dbReference type="GO" id="GO:0005524">
    <property type="term" value="F:ATP binding"/>
    <property type="evidence" value="ECO:0007669"/>
    <property type="project" value="UniProtKB-KW"/>
</dbReference>
<dbReference type="Proteomes" id="UP000245535">
    <property type="component" value="Unassembled WGS sequence"/>
</dbReference>
<sequence length="179" mass="20404">MFAAQKAELRKEILKQRKELSTEEVNAQAEKLTVQLIDFVEKENVSCVHTYLPIQNELNTLPFVEYCLSKGIKIIVPKTLGERQMKNLDLESLEDLVEGKYKTLYPKSEKVFEGNYDMIIVPALAYDTNGGRLGYGAGYYDTFLKQHPHAVKIGLAYPFQVVESVPMEEHDVPLDMLFA</sequence>
<dbReference type="GO" id="GO:0046872">
    <property type="term" value="F:metal ion binding"/>
    <property type="evidence" value="ECO:0007669"/>
    <property type="project" value="UniProtKB-KW"/>
</dbReference>
<dbReference type="NCBIfam" id="TIGR02727">
    <property type="entry name" value="MTHFS_bact"/>
    <property type="match status" value="1"/>
</dbReference>
<dbReference type="RefSeq" id="WP_109620080.1">
    <property type="nucleotide sequence ID" value="NZ_QGDO01000004.1"/>
</dbReference>
<evidence type="ECO:0000256" key="3">
    <source>
        <dbReference type="ARBA" id="ARBA00022840"/>
    </source>
</evidence>
<organism evidence="6 7">
    <name type="scientific">Sediminitomix flava</name>
    <dbReference type="NCBI Taxonomy" id="379075"/>
    <lineage>
        <taxon>Bacteria</taxon>
        <taxon>Pseudomonadati</taxon>
        <taxon>Bacteroidota</taxon>
        <taxon>Cytophagia</taxon>
        <taxon>Cytophagales</taxon>
        <taxon>Flammeovirgaceae</taxon>
        <taxon>Sediminitomix</taxon>
    </lineage>
</organism>
<dbReference type="PANTHER" id="PTHR23407:SF1">
    <property type="entry name" value="5-FORMYLTETRAHYDROFOLATE CYCLO-LIGASE"/>
    <property type="match status" value="1"/>
</dbReference>
<dbReference type="GO" id="GO:0035999">
    <property type="term" value="P:tetrahydrofolate interconversion"/>
    <property type="evidence" value="ECO:0007669"/>
    <property type="project" value="TreeGrafter"/>
</dbReference>
<keyword evidence="7" id="KW-1185">Reference proteome</keyword>
<evidence type="ECO:0000256" key="1">
    <source>
        <dbReference type="ARBA" id="ARBA00010638"/>
    </source>
</evidence>
<dbReference type="InterPro" id="IPR024185">
    <property type="entry name" value="FTHF_cligase-like_sf"/>
</dbReference>
<dbReference type="AlphaFoldDB" id="A0A315ZA32"/>
<feature type="binding site" evidence="4">
    <location>
        <begin position="132"/>
        <end position="140"/>
    </location>
    <ligand>
        <name>ATP</name>
        <dbReference type="ChEBI" id="CHEBI:30616"/>
    </ligand>
</feature>
<dbReference type="Pfam" id="PF01812">
    <property type="entry name" value="5-FTHF_cyc-lig"/>
    <property type="match status" value="1"/>
</dbReference>
<feature type="binding site" evidence="4">
    <location>
        <position position="52"/>
    </location>
    <ligand>
        <name>substrate</name>
    </ligand>
</feature>
<protein>
    <recommendedName>
        <fullName evidence="5">5-formyltetrahydrofolate cyclo-ligase</fullName>
        <ecNumber evidence="5">6.3.3.2</ecNumber>
    </recommendedName>
</protein>
<dbReference type="PANTHER" id="PTHR23407">
    <property type="entry name" value="ATPASE INHIBITOR/5-FORMYLTETRAHYDROFOLATE CYCLO-LIGASE"/>
    <property type="match status" value="1"/>
</dbReference>
<evidence type="ECO:0000256" key="4">
    <source>
        <dbReference type="PIRSR" id="PIRSR006806-1"/>
    </source>
</evidence>
<evidence type="ECO:0000313" key="6">
    <source>
        <dbReference type="EMBL" id="PWJ41064.1"/>
    </source>
</evidence>
<dbReference type="SUPFAM" id="SSF100950">
    <property type="entry name" value="NagB/RpiA/CoA transferase-like"/>
    <property type="match status" value="1"/>
</dbReference>
<dbReference type="GO" id="GO:0030272">
    <property type="term" value="F:5-formyltetrahydrofolate cyclo-ligase activity"/>
    <property type="evidence" value="ECO:0007669"/>
    <property type="project" value="UniProtKB-EC"/>
</dbReference>
<evidence type="ECO:0000256" key="2">
    <source>
        <dbReference type="ARBA" id="ARBA00022741"/>
    </source>
</evidence>
<gene>
    <name evidence="6" type="ORF">BC781_104339</name>
</gene>
<keyword evidence="5" id="KW-0479">Metal-binding</keyword>
<reference evidence="6 7" key="1">
    <citation type="submission" date="2018-03" db="EMBL/GenBank/DDBJ databases">
        <title>Genomic Encyclopedia of Archaeal and Bacterial Type Strains, Phase II (KMG-II): from individual species to whole genera.</title>
        <authorList>
            <person name="Goeker M."/>
        </authorList>
    </citation>
    <scope>NUCLEOTIDE SEQUENCE [LARGE SCALE GENOMIC DNA]</scope>
    <source>
        <strain evidence="6 7">DSM 28229</strain>
    </source>
</reference>
<comment type="similarity">
    <text evidence="1 5">Belongs to the 5-formyltetrahydrofolate cyclo-ligase family.</text>
</comment>
<dbReference type="EMBL" id="QGDO01000004">
    <property type="protein sequence ID" value="PWJ41064.1"/>
    <property type="molecule type" value="Genomic_DNA"/>
</dbReference>
<keyword evidence="5" id="KW-0460">Magnesium</keyword>
<dbReference type="Gene3D" id="3.40.50.10420">
    <property type="entry name" value="NagB/RpiA/CoA transferase-like"/>
    <property type="match status" value="1"/>
</dbReference>
<keyword evidence="3 4" id="KW-0067">ATP-binding</keyword>
<evidence type="ECO:0000313" key="7">
    <source>
        <dbReference type="Proteomes" id="UP000245535"/>
    </source>
</evidence>
<feature type="binding site" evidence="4">
    <location>
        <position position="57"/>
    </location>
    <ligand>
        <name>substrate</name>
    </ligand>
</feature>
<evidence type="ECO:0000256" key="5">
    <source>
        <dbReference type="RuleBase" id="RU361279"/>
    </source>
</evidence>
<dbReference type="PIRSF" id="PIRSF006806">
    <property type="entry name" value="FTHF_cligase"/>
    <property type="match status" value="1"/>
</dbReference>
<name>A0A315ZA32_SEDFL</name>
<proteinExistence type="inferred from homology"/>
<comment type="cofactor">
    <cofactor evidence="5">
        <name>Mg(2+)</name>
        <dbReference type="ChEBI" id="CHEBI:18420"/>
    </cofactor>
</comment>
<keyword evidence="2 4" id="KW-0547">Nucleotide-binding</keyword>
<dbReference type="GO" id="GO:0009396">
    <property type="term" value="P:folic acid-containing compound biosynthetic process"/>
    <property type="evidence" value="ECO:0007669"/>
    <property type="project" value="TreeGrafter"/>
</dbReference>
<dbReference type="InterPro" id="IPR002698">
    <property type="entry name" value="FTHF_cligase"/>
</dbReference>
<accession>A0A315ZA32</accession>
<keyword evidence="6" id="KW-0436">Ligase</keyword>
<feature type="binding site" evidence="4">
    <location>
        <begin position="6"/>
        <end position="10"/>
    </location>
    <ligand>
        <name>ATP</name>
        <dbReference type="ChEBI" id="CHEBI:30616"/>
    </ligand>
</feature>